<evidence type="ECO:0000313" key="4">
    <source>
        <dbReference type="Proteomes" id="UP001271274"/>
    </source>
</evidence>
<dbReference type="InterPro" id="IPR011990">
    <property type="entry name" value="TPR-like_helical_dom_sf"/>
</dbReference>
<evidence type="ECO:0008006" key="5">
    <source>
        <dbReference type="Google" id="ProtNLM"/>
    </source>
</evidence>
<keyword evidence="1" id="KW-0802">TPR repeat</keyword>
<dbReference type="EMBL" id="JARAYU010000001">
    <property type="protein sequence ID" value="MDX3698781.1"/>
    <property type="molecule type" value="Genomic_DNA"/>
</dbReference>
<sequence>MVRPDELDRARQSCAEGESLLAAGNRTEAARAFRAALTCTGPGSRGDEVPARGTGPDGTSPEQGTAAAVLAARARVGLGRTLLRASEPTRAEDEFRRAARLCPKDPDALHWLGCAAAHQQAYPTAERRFTRALALRPGHGPSLVQRAYVRVRLGRHTDALTDLRSADHACALDAEARWVLATLAGGTPHEVARLLGTAARAAMAGARESGHQGSSAAATDGWLRSAALLDRARRLAPGDSGSAVAHAVALCRSGRRDEGLAVLTAVSRAAPADRRVAHTLAVMAWHGHRASEGTDPDRAWERPLTLWAGLLHDPDFWRWRRAEAAARYGIPVDDTAITTLRTDLRTRLEALLPEAHRGDLPEPEVVLHRESEAARLLAEAGGVPLPDSAAPLVCGPSRIVELGREKELAAVVAASGEAAPALRRAFSHLGYAQALLCLGRPREALAALPGLRCPDCHARDTHGDHGAPHPARGRSDRAVVCAADCPRFDARNPAYAGSPGKDEVLMRDARACALEARLALGRSALAAGSLDVRGATECWRRALAHGRALDRYASVQDTIARTALGAAKALHRAGDIGAACDTLEAAHTVLGDGRHDRLKGQLARVLADRGISRANRDPERLDAPAADLRRAVELNPHLLRAQVNLGVVLRVLAIRSRYSGSLVGARDRLQEAADRLTVALAHFPDDLELTGLRDQVTTELAVVRAELTQGRIGGLPR</sequence>
<gene>
    <name evidence="3" type="ORF">PV662_03230</name>
</gene>
<dbReference type="SUPFAM" id="SSF48452">
    <property type="entry name" value="TPR-like"/>
    <property type="match status" value="2"/>
</dbReference>
<feature type="region of interest" description="Disordered" evidence="2">
    <location>
        <begin position="38"/>
        <end position="63"/>
    </location>
</feature>
<name>A0ABU4N898_9ACTN</name>
<dbReference type="SMART" id="SM00028">
    <property type="entry name" value="TPR"/>
    <property type="match status" value="2"/>
</dbReference>
<dbReference type="RefSeq" id="WP_319061544.1">
    <property type="nucleotide sequence ID" value="NZ_JARAYT010000001.1"/>
</dbReference>
<dbReference type="Gene3D" id="1.25.40.10">
    <property type="entry name" value="Tetratricopeptide repeat domain"/>
    <property type="match status" value="2"/>
</dbReference>
<dbReference type="InterPro" id="IPR019734">
    <property type="entry name" value="TPR_rpt"/>
</dbReference>
<proteinExistence type="predicted"/>
<organism evidence="3 4">
    <name type="scientific">Streptomyces europaeiscabiei</name>
    <dbReference type="NCBI Taxonomy" id="146819"/>
    <lineage>
        <taxon>Bacteria</taxon>
        <taxon>Bacillati</taxon>
        <taxon>Actinomycetota</taxon>
        <taxon>Actinomycetes</taxon>
        <taxon>Kitasatosporales</taxon>
        <taxon>Streptomycetaceae</taxon>
        <taxon>Streptomyces</taxon>
    </lineage>
</organism>
<comment type="caution">
    <text evidence="3">The sequence shown here is derived from an EMBL/GenBank/DDBJ whole genome shotgun (WGS) entry which is preliminary data.</text>
</comment>
<protein>
    <recommendedName>
        <fullName evidence="5">Tetratricopeptide repeat protein</fullName>
    </recommendedName>
</protein>
<dbReference type="Proteomes" id="UP001271274">
    <property type="component" value="Unassembled WGS sequence"/>
</dbReference>
<accession>A0ABU4N898</accession>
<reference evidence="3 4" key="1">
    <citation type="journal article" date="2023" name="Microb. Genom.">
        <title>Mesoterricola silvestris gen. nov., sp. nov., Mesoterricola sediminis sp. nov., Geothrix oryzae sp. nov., Geothrix edaphica sp. nov., Geothrix rubra sp. nov., and Geothrix limicola sp. nov., six novel members of Acidobacteriota isolated from soils.</title>
        <authorList>
            <person name="Weisberg A.J."/>
            <person name="Pearce E."/>
            <person name="Kramer C.G."/>
            <person name="Chang J.H."/>
            <person name="Clarke C.R."/>
        </authorList>
    </citation>
    <scope>NUCLEOTIDE SEQUENCE [LARGE SCALE GENOMIC DNA]</scope>
    <source>
        <strain evidence="3 4">ID09-01A</strain>
    </source>
</reference>
<evidence type="ECO:0000256" key="1">
    <source>
        <dbReference type="PROSITE-ProRule" id="PRU00339"/>
    </source>
</evidence>
<dbReference type="PROSITE" id="PS50005">
    <property type="entry name" value="TPR"/>
    <property type="match status" value="1"/>
</dbReference>
<keyword evidence="4" id="KW-1185">Reference proteome</keyword>
<evidence type="ECO:0000313" key="3">
    <source>
        <dbReference type="EMBL" id="MDX3698781.1"/>
    </source>
</evidence>
<dbReference type="Pfam" id="PF13432">
    <property type="entry name" value="TPR_16"/>
    <property type="match status" value="1"/>
</dbReference>
<evidence type="ECO:0000256" key="2">
    <source>
        <dbReference type="SAM" id="MobiDB-lite"/>
    </source>
</evidence>
<feature type="repeat" description="TPR" evidence="1">
    <location>
        <begin position="72"/>
        <end position="105"/>
    </location>
</feature>